<sequence length="202" mass="21125">MVDPAEFHAAKQALRAALRQRRDVRSEDERADADARRTAAVLDFLGDVSGLTVASYLSVVPEPDTTEIVSALHAGGARVLLPVLTPHADGSRREAPTWAVYTGPAGMRSGLWGIPEPSSPPLGPHALADVDVIITSALAATASGQRLGVGGGWFDRVLAGAPASCVSMTLVSADELLETLPCEPWDLRVDVIATEAGVQRAT</sequence>
<dbReference type="OrthoDB" id="3242798at2"/>
<keyword evidence="6" id="KW-0436">Ligase</keyword>
<keyword evidence="2 4" id="KW-0547">Nucleotide-binding</keyword>
<dbReference type="Gene3D" id="3.40.50.10420">
    <property type="entry name" value="NagB/RpiA/CoA transferase-like"/>
    <property type="match status" value="1"/>
</dbReference>
<dbReference type="AlphaFoldDB" id="A0A542ZC76"/>
<dbReference type="RefSeq" id="WP_142093726.1">
    <property type="nucleotide sequence ID" value="NZ_BAAAMD010000004.1"/>
</dbReference>
<dbReference type="GO" id="GO:0035999">
    <property type="term" value="P:tetrahydrofolate interconversion"/>
    <property type="evidence" value="ECO:0007669"/>
    <property type="project" value="TreeGrafter"/>
</dbReference>
<evidence type="ECO:0000313" key="6">
    <source>
        <dbReference type="EMBL" id="TQL57907.1"/>
    </source>
</evidence>
<reference evidence="6 7" key="1">
    <citation type="submission" date="2019-06" db="EMBL/GenBank/DDBJ databases">
        <title>Sequencing the genomes of 1000 actinobacteria strains.</title>
        <authorList>
            <person name="Klenk H.-P."/>
        </authorList>
    </citation>
    <scope>NUCLEOTIDE SEQUENCE [LARGE SCALE GENOMIC DNA]</scope>
    <source>
        <strain evidence="6 7">DSM 8251</strain>
    </source>
</reference>
<comment type="catalytic activity">
    <reaction evidence="5">
        <text>(6S)-5-formyl-5,6,7,8-tetrahydrofolate + ATP = (6R)-5,10-methenyltetrahydrofolate + ADP + phosphate</text>
        <dbReference type="Rhea" id="RHEA:10488"/>
        <dbReference type="ChEBI" id="CHEBI:30616"/>
        <dbReference type="ChEBI" id="CHEBI:43474"/>
        <dbReference type="ChEBI" id="CHEBI:57455"/>
        <dbReference type="ChEBI" id="CHEBI:57457"/>
        <dbReference type="ChEBI" id="CHEBI:456216"/>
        <dbReference type="EC" id="6.3.3.2"/>
    </reaction>
</comment>
<organism evidence="6 7">
    <name type="scientific">Propioniferax innocua</name>
    <dbReference type="NCBI Taxonomy" id="1753"/>
    <lineage>
        <taxon>Bacteria</taxon>
        <taxon>Bacillati</taxon>
        <taxon>Actinomycetota</taxon>
        <taxon>Actinomycetes</taxon>
        <taxon>Propionibacteriales</taxon>
        <taxon>Propionibacteriaceae</taxon>
        <taxon>Propioniferax</taxon>
    </lineage>
</organism>
<comment type="cofactor">
    <cofactor evidence="5">
        <name>Mg(2+)</name>
        <dbReference type="ChEBI" id="CHEBI:18420"/>
    </cofactor>
</comment>
<proteinExistence type="inferred from homology"/>
<evidence type="ECO:0000256" key="5">
    <source>
        <dbReference type="RuleBase" id="RU361279"/>
    </source>
</evidence>
<keyword evidence="5" id="KW-0460">Magnesium</keyword>
<evidence type="ECO:0000256" key="1">
    <source>
        <dbReference type="ARBA" id="ARBA00010638"/>
    </source>
</evidence>
<dbReference type="NCBIfam" id="TIGR02727">
    <property type="entry name" value="MTHFS_bact"/>
    <property type="match status" value="1"/>
</dbReference>
<dbReference type="PANTHER" id="PTHR23407">
    <property type="entry name" value="ATPASE INHIBITOR/5-FORMYLTETRAHYDROFOLATE CYCLO-LIGASE"/>
    <property type="match status" value="1"/>
</dbReference>
<comment type="similarity">
    <text evidence="1 5">Belongs to the 5-formyltetrahydrofolate cyclo-ligase family.</text>
</comment>
<protein>
    <recommendedName>
        <fullName evidence="5">5-formyltetrahydrofolate cyclo-ligase</fullName>
        <ecNumber evidence="5">6.3.3.2</ecNumber>
    </recommendedName>
</protein>
<feature type="binding site" evidence="4">
    <location>
        <begin position="11"/>
        <end position="15"/>
    </location>
    <ligand>
        <name>ATP</name>
        <dbReference type="ChEBI" id="CHEBI:30616"/>
    </ligand>
</feature>
<dbReference type="InterPro" id="IPR037171">
    <property type="entry name" value="NagB/RpiA_transferase-like"/>
</dbReference>
<dbReference type="InterPro" id="IPR024185">
    <property type="entry name" value="FTHF_cligase-like_sf"/>
</dbReference>
<accession>A0A542ZC76</accession>
<feature type="binding site" evidence="4">
    <location>
        <position position="57"/>
    </location>
    <ligand>
        <name>substrate</name>
    </ligand>
</feature>
<evidence type="ECO:0000313" key="7">
    <source>
        <dbReference type="Proteomes" id="UP000316196"/>
    </source>
</evidence>
<dbReference type="EC" id="6.3.3.2" evidence="5"/>
<feature type="binding site" evidence="4">
    <location>
        <position position="62"/>
    </location>
    <ligand>
        <name>substrate</name>
    </ligand>
</feature>
<dbReference type="GO" id="GO:0009396">
    <property type="term" value="P:folic acid-containing compound biosynthetic process"/>
    <property type="evidence" value="ECO:0007669"/>
    <property type="project" value="TreeGrafter"/>
</dbReference>
<evidence type="ECO:0000256" key="2">
    <source>
        <dbReference type="ARBA" id="ARBA00022741"/>
    </source>
</evidence>
<evidence type="ECO:0000256" key="4">
    <source>
        <dbReference type="PIRSR" id="PIRSR006806-1"/>
    </source>
</evidence>
<name>A0A542ZC76_9ACTN</name>
<comment type="caution">
    <text evidence="6">The sequence shown here is derived from an EMBL/GenBank/DDBJ whole genome shotgun (WGS) entry which is preliminary data.</text>
</comment>
<dbReference type="GO" id="GO:0005524">
    <property type="term" value="F:ATP binding"/>
    <property type="evidence" value="ECO:0007669"/>
    <property type="project" value="UniProtKB-KW"/>
</dbReference>
<dbReference type="GO" id="GO:0030272">
    <property type="term" value="F:5-formyltetrahydrofolate cyclo-ligase activity"/>
    <property type="evidence" value="ECO:0007669"/>
    <property type="project" value="UniProtKB-EC"/>
</dbReference>
<keyword evidence="5" id="KW-0479">Metal-binding</keyword>
<dbReference type="Pfam" id="PF01812">
    <property type="entry name" value="5-FTHF_cyc-lig"/>
    <property type="match status" value="1"/>
</dbReference>
<dbReference type="InterPro" id="IPR002698">
    <property type="entry name" value="FTHF_cligase"/>
</dbReference>
<dbReference type="Proteomes" id="UP000316196">
    <property type="component" value="Unassembled WGS sequence"/>
</dbReference>
<dbReference type="GO" id="GO:0046872">
    <property type="term" value="F:metal ion binding"/>
    <property type="evidence" value="ECO:0007669"/>
    <property type="project" value="UniProtKB-KW"/>
</dbReference>
<gene>
    <name evidence="6" type="ORF">FB460_1754</name>
</gene>
<keyword evidence="3 4" id="KW-0067">ATP-binding</keyword>
<dbReference type="EMBL" id="VFOR01000002">
    <property type="protein sequence ID" value="TQL57907.1"/>
    <property type="molecule type" value="Genomic_DNA"/>
</dbReference>
<dbReference type="SUPFAM" id="SSF100950">
    <property type="entry name" value="NagB/RpiA/CoA transferase-like"/>
    <property type="match status" value="1"/>
</dbReference>
<keyword evidence="7" id="KW-1185">Reference proteome</keyword>
<dbReference type="PIRSF" id="PIRSF006806">
    <property type="entry name" value="FTHF_cligase"/>
    <property type="match status" value="1"/>
</dbReference>
<evidence type="ECO:0000256" key="3">
    <source>
        <dbReference type="ARBA" id="ARBA00022840"/>
    </source>
</evidence>
<dbReference type="PANTHER" id="PTHR23407:SF1">
    <property type="entry name" value="5-FORMYLTETRAHYDROFOLATE CYCLO-LIGASE"/>
    <property type="match status" value="1"/>
</dbReference>